<dbReference type="InterPro" id="IPR030832">
    <property type="entry name" value="Acidic_LPXTA"/>
</dbReference>
<keyword evidence="1" id="KW-1133">Transmembrane helix</keyword>
<dbReference type="NCBIfam" id="TIGR04383">
    <property type="entry name" value="acidic_w_LPXTA"/>
    <property type="match status" value="1"/>
</dbReference>
<name>A0A7W8IPD7_9BACL</name>
<feature type="signal peptide" evidence="2">
    <location>
        <begin position="1"/>
        <end position="22"/>
    </location>
</feature>
<dbReference type="EMBL" id="JACHEP010000004">
    <property type="protein sequence ID" value="MBB5324184.1"/>
    <property type="molecule type" value="Genomic_DNA"/>
</dbReference>
<keyword evidence="4" id="KW-1185">Reference proteome</keyword>
<dbReference type="AlphaFoldDB" id="A0A7W8IPD7"/>
<evidence type="ECO:0000256" key="2">
    <source>
        <dbReference type="SAM" id="SignalP"/>
    </source>
</evidence>
<feature type="chain" id="PRO_5030752607" evidence="2">
    <location>
        <begin position="23"/>
        <end position="314"/>
    </location>
</feature>
<keyword evidence="2" id="KW-0732">Signal</keyword>
<dbReference type="Proteomes" id="UP000520011">
    <property type="component" value="Unassembled WGS sequence"/>
</dbReference>
<gene>
    <name evidence="3" type="ORF">HNQ34_001277</name>
</gene>
<feature type="transmembrane region" description="Helical" evidence="1">
    <location>
        <begin position="289"/>
        <end position="308"/>
    </location>
</feature>
<organism evidence="3 4">
    <name type="scientific">Anoxybacteroides tepidamans</name>
    <dbReference type="NCBI Taxonomy" id="265948"/>
    <lineage>
        <taxon>Bacteria</taxon>
        <taxon>Bacillati</taxon>
        <taxon>Bacillota</taxon>
        <taxon>Bacilli</taxon>
        <taxon>Bacillales</taxon>
        <taxon>Anoxybacillaceae</taxon>
        <taxon>Anoxybacteroides</taxon>
    </lineage>
</organism>
<accession>A0A7W8IPD7</accession>
<evidence type="ECO:0000313" key="3">
    <source>
        <dbReference type="EMBL" id="MBB5324184.1"/>
    </source>
</evidence>
<keyword evidence="1" id="KW-0812">Transmembrane</keyword>
<evidence type="ECO:0000313" key="4">
    <source>
        <dbReference type="Proteomes" id="UP000520011"/>
    </source>
</evidence>
<sequence>MKKIMTFILVWFVFYTNTPAQALTPMNERELQQYVSEFGWTVDDLRRYLSMYDRTLADFSTMEELKRWLGDPVTEEGLTELLLRYHLTEEELEALLGQFGETVQDYTFMNDLRTAVDFYMRHNERMQRINDRLSSLGFTEDEAKRFFDHMMSLRDETMLQQLDALSARVDRLSSESDAAKRRKEAIAIWKQLLDAIGLQSDFYFVTIGQMEHVSADQLAATASPDGRDLLITLSNKEGERVIDLQLPKRANMTTFILHAEKDLLAVGKMAHEMKGKLLGEKMPNTASPYVRNMMAGLLLMLGGILLYARKRAVQ</sequence>
<protein>
    <submittedName>
        <fullName evidence="3">Processed acidic surface protein</fullName>
    </submittedName>
</protein>
<comment type="caution">
    <text evidence="3">The sequence shown here is derived from an EMBL/GenBank/DDBJ whole genome shotgun (WGS) entry which is preliminary data.</text>
</comment>
<dbReference type="RefSeq" id="WP_183252684.1">
    <property type="nucleotide sequence ID" value="NZ_JACHEP010000004.1"/>
</dbReference>
<evidence type="ECO:0000256" key="1">
    <source>
        <dbReference type="SAM" id="Phobius"/>
    </source>
</evidence>
<reference evidence="3 4" key="1">
    <citation type="submission" date="2020-08" db="EMBL/GenBank/DDBJ databases">
        <title>Genomic Encyclopedia of Type Strains, Phase IV (KMG-IV): sequencing the most valuable type-strain genomes for metagenomic binning, comparative biology and taxonomic classification.</title>
        <authorList>
            <person name="Goeker M."/>
        </authorList>
    </citation>
    <scope>NUCLEOTIDE SEQUENCE [LARGE SCALE GENOMIC DNA]</scope>
    <source>
        <strain evidence="3 4">DSM 16325</strain>
    </source>
</reference>
<keyword evidence="1" id="KW-0472">Membrane</keyword>
<proteinExistence type="predicted"/>